<dbReference type="Gene3D" id="6.10.250.1840">
    <property type="match status" value="1"/>
</dbReference>
<feature type="region of interest" description="Disordered" evidence="5">
    <location>
        <begin position="104"/>
        <end position="129"/>
    </location>
</feature>
<feature type="region of interest" description="Disordered" evidence="5">
    <location>
        <begin position="939"/>
        <end position="975"/>
    </location>
</feature>
<dbReference type="SUPFAM" id="SSF81383">
    <property type="entry name" value="F-box domain"/>
    <property type="match status" value="1"/>
</dbReference>
<evidence type="ECO:0000313" key="8">
    <source>
        <dbReference type="Proteomes" id="UP000290809"/>
    </source>
</evidence>
<dbReference type="InterPro" id="IPR015943">
    <property type="entry name" value="WD40/YVTN_repeat-like_dom_sf"/>
</dbReference>
<dbReference type="AlphaFoldDB" id="A0A430QJT9"/>
<feature type="repeat" description="WD" evidence="4">
    <location>
        <begin position="753"/>
        <end position="792"/>
    </location>
</feature>
<dbReference type="Gene3D" id="1.20.1280.50">
    <property type="match status" value="1"/>
</dbReference>
<dbReference type="SUPFAM" id="SSF50998">
    <property type="entry name" value="Quinoprotein alcohol dehydrogenase-like"/>
    <property type="match status" value="1"/>
</dbReference>
<gene>
    <name evidence="7" type="ORF">DC041_0007690</name>
</gene>
<sequence length="975" mass="109566">MRIGHCLAAQLETCAFHRSMFSGQHRDICSDRGCENCRELSENVSRHIRRINFIVSLTKNCSGKNIKTFILEGHHCQTLPLNDSRFITCPGMVHCTCISNIKRSKPSSDTSTPVDQKKKRLHNNSSPVSMEKKNCIDTFTSWSNGDQVDFICNLLSKISHFQQSQINDFLEPLLKRDFIVALQNRGVPYLAEMILVQLDASSLLSVELASRGWQWSVAKYQLWRRLLACRVATDPVWHGLCERRGWIEFIDHSDPAYLPALLERRRVPIGVRHKLTEFSPFLDSNSCMECEASKLSPKLESTVSVNRQQSLVCQCHSDIQHSLIYPTDTHSYVSRTQSIPFSRDSTTDASNTPSCSLSPYNANDGLNHRLVSATSFSMETDLHDALSYETVMFAHRFYKQLYPRIIRDIARVEDNWTRGQYHLTRIPCRSDVTKGVYCLQYDKHKIVSGLRDDTIKVWQRIPNICAINKNKGSSSDCTTTPNPDESGHKVRVLEGHSGSVLCLQYIGNLLISGSSDTTVRLWDLSTGCCLNVINHHAEAVLHLRFRNNILVTCSKDRSIAVWDMGPWPKDVQLRQVLVGHRAAVNVVDFDDKYIVSASGDRTIKVWATDTCAYVRTLTGHRRGIACLQYRDRLVVSGSSDNTIRIWDIETGDRSIAVWDMGPWPKDVQLRQVLVGHRAAVNVVDFDDKYIVSASGDRTIKVWATDTCAYVRTLTGHRRGIACLQYRDRLVVSGSSDNTIRIWDIETGVCFRVLEGHEELVRCIRFDSKRIVSGAYDGKIKVWNLKAALNPRSKPNQLCIHTLQQHTGRVFRLQFDDFQIVSSSHDDTILIWDFARPATGSEERDDGFDDGINAALASQNNCLCSLRSAAVQCHVQSDNNINTGGGCSSNSHTNTTNNNNNNNTNDKNNLTLVSIDNKNSVTASNSTTTITNANITTITTSTISGNNNPNDNFSNSNNSIMNPSKSSFISSTNRKI</sequence>
<dbReference type="PANTHER" id="PTHR14604:SF4">
    <property type="entry name" value="F-BOX DOMAIN-CONTAINING PROTEIN"/>
    <property type="match status" value="1"/>
</dbReference>
<dbReference type="InterPro" id="IPR001680">
    <property type="entry name" value="WD40_rpt"/>
</dbReference>
<dbReference type="PROSITE" id="PS50082">
    <property type="entry name" value="WD_REPEATS_2"/>
    <property type="match status" value="8"/>
</dbReference>
<feature type="compositionally biased region" description="Polar residues" evidence="5">
    <location>
        <begin position="104"/>
        <end position="114"/>
    </location>
</feature>
<feature type="compositionally biased region" description="Low complexity" evidence="5">
    <location>
        <begin position="939"/>
        <end position="966"/>
    </location>
</feature>
<dbReference type="InterPro" id="IPR011047">
    <property type="entry name" value="Quinoprotein_ADH-like_sf"/>
</dbReference>
<evidence type="ECO:0000256" key="4">
    <source>
        <dbReference type="PROSITE-ProRule" id="PRU00221"/>
    </source>
</evidence>
<evidence type="ECO:0000256" key="2">
    <source>
        <dbReference type="ARBA" id="ARBA00022737"/>
    </source>
</evidence>
<feature type="domain" description="D" evidence="6">
    <location>
        <begin position="136"/>
        <end position="175"/>
    </location>
</feature>
<feature type="repeat" description="WD" evidence="4">
    <location>
        <begin position="577"/>
        <end position="616"/>
    </location>
</feature>
<dbReference type="GO" id="GO:0046983">
    <property type="term" value="F:protein dimerization activity"/>
    <property type="evidence" value="ECO:0007669"/>
    <property type="project" value="InterPro"/>
</dbReference>
<feature type="repeat" description="WD" evidence="4">
    <location>
        <begin position="493"/>
        <end position="532"/>
    </location>
</feature>
<dbReference type="Pfam" id="PF00400">
    <property type="entry name" value="WD40"/>
    <property type="match status" value="8"/>
</dbReference>
<reference evidence="7 8" key="1">
    <citation type="journal article" date="2019" name="PLoS Pathog.">
        <title>Genome sequence of the bovine parasite Schistosoma bovis Tanzania.</title>
        <authorList>
            <person name="Oey H."/>
            <person name="Zakrzewski M."/>
            <person name="Gobert G."/>
            <person name="Gravermann K."/>
            <person name="Stoye J."/>
            <person name="Jones M."/>
            <person name="Mcmanus D."/>
            <person name="Krause L."/>
        </authorList>
    </citation>
    <scope>NUCLEOTIDE SEQUENCE [LARGE SCALE GENOMIC DNA]</scope>
    <source>
        <strain evidence="7 8">TAN1997</strain>
    </source>
</reference>
<dbReference type="InterPro" id="IPR050995">
    <property type="entry name" value="WD-F-box_domain-protein"/>
</dbReference>
<evidence type="ECO:0000256" key="5">
    <source>
        <dbReference type="SAM" id="MobiDB-lite"/>
    </source>
</evidence>
<proteinExistence type="predicted"/>
<evidence type="ECO:0000313" key="7">
    <source>
        <dbReference type="EMBL" id="RTG87958.1"/>
    </source>
</evidence>
<dbReference type="SUPFAM" id="SSF50978">
    <property type="entry name" value="WD40 repeat-like"/>
    <property type="match status" value="1"/>
</dbReference>
<dbReference type="InterPro" id="IPR019775">
    <property type="entry name" value="WD40_repeat_CS"/>
</dbReference>
<dbReference type="PROSITE" id="PS50294">
    <property type="entry name" value="WD_REPEATS_REGION"/>
    <property type="match status" value="7"/>
</dbReference>
<dbReference type="SMART" id="SM00320">
    <property type="entry name" value="WD40"/>
    <property type="match status" value="9"/>
</dbReference>
<keyword evidence="2" id="KW-0677">Repeat</keyword>
<feature type="repeat" description="WD" evidence="4">
    <location>
        <begin position="802"/>
        <end position="832"/>
    </location>
</feature>
<protein>
    <submittedName>
        <fullName evidence="7">F-box and WD-40 domain protein 1/11</fullName>
    </submittedName>
</protein>
<dbReference type="Proteomes" id="UP000290809">
    <property type="component" value="Unassembled WGS sequence"/>
</dbReference>
<dbReference type="InterPro" id="IPR020472">
    <property type="entry name" value="WD40_PAC1"/>
</dbReference>
<keyword evidence="1 4" id="KW-0853">WD repeat</keyword>
<dbReference type="EMBL" id="QMKO01001626">
    <property type="protein sequence ID" value="RTG87958.1"/>
    <property type="molecule type" value="Genomic_DNA"/>
</dbReference>
<dbReference type="InterPro" id="IPR036322">
    <property type="entry name" value="WD40_repeat_dom_sf"/>
</dbReference>
<comment type="caution">
    <text evidence="7">The sequence shown here is derived from an EMBL/GenBank/DDBJ whole genome shotgun (WGS) entry which is preliminary data.</text>
</comment>
<feature type="repeat" description="WD" evidence="4">
    <location>
        <begin position="713"/>
        <end position="752"/>
    </location>
</feature>
<evidence type="ECO:0000256" key="1">
    <source>
        <dbReference type="ARBA" id="ARBA00022574"/>
    </source>
</evidence>
<dbReference type="PANTHER" id="PTHR14604">
    <property type="entry name" value="WD40 REPEAT PF20"/>
    <property type="match status" value="1"/>
</dbReference>
<dbReference type="Pfam" id="PF12125">
    <property type="entry name" value="Beta-TrCP_D"/>
    <property type="match status" value="1"/>
</dbReference>
<dbReference type="SMART" id="SM01028">
    <property type="entry name" value="Beta-TrCP_D"/>
    <property type="match status" value="1"/>
</dbReference>
<dbReference type="Gene3D" id="2.130.10.10">
    <property type="entry name" value="YVTN repeat-like/Quinoprotein amine dehydrogenase"/>
    <property type="match status" value="2"/>
</dbReference>
<feature type="repeat" description="WD" evidence="4">
    <location>
        <begin position="673"/>
        <end position="712"/>
    </location>
</feature>
<keyword evidence="8" id="KW-1185">Reference proteome</keyword>
<feature type="repeat" description="WD" evidence="4">
    <location>
        <begin position="533"/>
        <end position="564"/>
    </location>
</feature>
<dbReference type="STRING" id="6184.A0A430QJT9"/>
<dbReference type="PROSITE" id="PS00678">
    <property type="entry name" value="WD_REPEATS_1"/>
    <property type="match status" value="5"/>
</dbReference>
<keyword evidence="3" id="KW-0833">Ubl conjugation pathway</keyword>
<dbReference type="PRINTS" id="PR00320">
    <property type="entry name" value="GPROTEINBRPT"/>
</dbReference>
<evidence type="ECO:0000256" key="3">
    <source>
        <dbReference type="ARBA" id="ARBA00022786"/>
    </source>
</evidence>
<accession>A0A430QJT9</accession>
<feature type="repeat" description="WD" evidence="4">
    <location>
        <begin position="617"/>
        <end position="656"/>
    </location>
</feature>
<name>A0A430QJT9_SCHBO</name>
<dbReference type="InterPro" id="IPR021977">
    <property type="entry name" value="Beta-TrCP_D"/>
</dbReference>
<organism evidence="7 8">
    <name type="scientific">Schistosoma bovis</name>
    <name type="common">Blood fluke</name>
    <dbReference type="NCBI Taxonomy" id="6184"/>
    <lineage>
        <taxon>Eukaryota</taxon>
        <taxon>Metazoa</taxon>
        <taxon>Spiralia</taxon>
        <taxon>Lophotrochozoa</taxon>
        <taxon>Platyhelminthes</taxon>
        <taxon>Trematoda</taxon>
        <taxon>Digenea</taxon>
        <taxon>Strigeidida</taxon>
        <taxon>Schistosomatoidea</taxon>
        <taxon>Schistosomatidae</taxon>
        <taxon>Schistosoma</taxon>
    </lineage>
</organism>
<dbReference type="InterPro" id="IPR036047">
    <property type="entry name" value="F-box-like_dom_sf"/>
</dbReference>
<dbReference type="CDD" id="cd00200">
    <property type="entry name" value="WD40"/>
    <property type="match status" value="1"/>
</dbReference>
<evidence type="ECO:0000259" key="6">
    <source>
        <dbReference type="SMART" id="SM01028"/>
    </source>
</evidence>